<name>A0A9P9FFF6_9HYPO</name>
<evidence type="ECO:0000313" key="2">
    <source>
        <dbReference type="EMBL" id="KAH7160684.1"/>
    </source>
</evidence>
<feature type="region of interest" description="Disordered" evidence="1">
    <location>
        <begin position="34"/>
        <end position="55"/>
    </location>
</feature>
<gene>
    <name evidence="2" type="ORF">EDB81DRAFT_323141</name>
</gene>
<evidence type="ECO:0000313" key="3">
    <source>
        <dbReference type="Proteomes" id="UP000738349"/>
    </source>
</evidence>
<feature type="compositionally biased region" description="Low complexity" evidence="1">
    <location>
        <begin position="34"/>
        <end position="51"/>
    </location>
</feature>
<reference evidence="2" key="1">
    <citation type="journal article" date="2021" name="Nat. Commun.">
        <title>Genetic determinants of endophytism in the Arabidopsis root mycobiome.</title>
        <authorList>
            <person name="Mesny F."/>
            <person name="Miyauchi S."/>
            <person name="Thiergart T."/>
            <person name="Pickel B."/>
            <person name="Atanasova L."/>
            <person name="Karlsson M."/>
            <person name="Huettel B."/>
            <person name="Barry K.W."/>
            <person name="Haridas S."/>
            <person name="Chen C."/>
            <person name="Bauer D."/>
            <person name="Andreopoulos W."/>
            <person name="Pangilinan J."/>
            <person name="LaButti K."/>
            <person name="Riley R."/>
            <person name="Lipzen A."/>
            <person name="Clum A."/>
            <person name="Drula E."/>
            <person name="Henrissat B."/>
            <person name="Kohler A."/>
            <person name="Grigoriev I.V."/>
            <person name="Martin F.M."/>
            <person name="Hacquard S."/>
        </authorList>
    </citation>
    <scope>NUCLEOTIDE SEQUENCE</scope>
    <source>
        <strain evidence="2">MPI-CAGE-AT-0147</strain>
    </source>
</reference>
<feature type="compositionally biased region" description="Low complexity" evidence="1">
    <location>
        <begin position="78"/>
        <end position="107"/>
    </location>
</feature>
<dbReference type="EMBL" id="JAGMUV010000004">
    <property type="protein sequence ID" value="KAH7160684.1"/>
    <property type="molecule type" value="Genomic_DNA"/>
</dbReference>
<evidence type="ECO:0000256" key="1">
    <source>
        <dbReference type="SAM" id="MobiDB-lite"/>
    </source>
</evidence>
<accession>A0A9P9FFF6</accession>
<protein>
    <submittedName>
        <fullName evidence="2">Uncharacterized protein</fullName>
    </submittedName>
</protein>
<proteinExistence type="predicted"/>
<dbReference type="AlphaFoldDB" id="A0A9P9FFF6"/>
<organism evidence="2 3">
    <name type="scientific">Dactylonectria macrodidyma</name>
    <dbReference type="NCBI Taxonomy" id="307937"/>
    <lineage>
        <taxon>Eukaryota</taxon>
        <taxon>Fungi</taxon>
        <taxon>Dikarya</taxon>
        <taxon>Ascomycota</taxon>
        <taxon>Pezizomycotina</taxon>
        <taxon>Sordariomycetes</taxon>
        <taxon>Hypocreomycetidae</taxon>
        <taxon>Hypocreales</taxon>
        <taxon>Nectriaceae</taxon>
        <taxon>Dactylonectria</taxon>
    </lineage>
</organism>
<keyword evidence="3" id="KW-1185">Reference proteome</keyword>
<feature type="region of interest" description="Disordered" evidence="1">
    <location>
        <begin position="78"/>
        <end position="182"/>
    </location>
</feature>
<comment type="caution">
    <text evidence="2">The sequence shown here is derived from an EMBL/GenBank/DDBJ whole genome shotgun (WGS) entry which is preliminary data.</text>
</comment>
<sequence>MTRSRSTGSTDPVAPPCLSVVFVLVPFSPLQVLSPSSSSESSPVSLGLTSSAKSNPQQPRLFARLLCTENHTQRLARPRLSLLAPRRTGQVSDLSGLSPPLASLPRSTVRDPIAAPCPSSRRRACNQSKSPASPCPPSPLPRRVQCLSHPAGTGAASEPRKAETKPQACARANEPRGGMPAR</sequence>
<dbReference type="Proteomes" id="UP000738349">
    <property type="component" value="Unassembled WGS sequence"/>
</dbReference>